<evidence type="ECO:0000313" key="2">
    <source>
        <dbReference type="EMBL" id="CAD2197670.1"/>
    </source>
</evidence>
<accession>A0A6V7XEA1</accession>
<dbReference type="OrthoDB" id="5893641at2759"/>
<name>A0A6V7XEA1_MELEN</name>
<dbReference type="Proteomes" id="UP000580250">
    <property type="component" value="Unassembled WGS sequence"/>
</dbReference>
<gene>
    <name evidence="2" type="ORF">MENT_LOCUS50937</name>
</gene>
<feature type="coiled-coil region" evidence="1">
    <location>
        <begin position="32"/>
        <end position="66"/>
    </location>
</feature>
<dbReference type="InterPro" id="IPR043136">
    <property type="entry name" value="B30.2/SPRY_sf"/>
</dbReference>
<keyword evidence="1" id="KW-0175">Coiled coil</keyword>
<evidence type="ECO:0000313" key="3">
    <source>
        <dbReference type="Proteomes" id="UP000580250"/>
    </source>
</evidence>
<dbReference type="AlphaFoldDB" id="A0A6V7XEA1"/>
<protein>
    <submittedName>
        <fullName evidence="2">Uncharacterized protein</fullName>
    </submittedName>
</protein>
<organism evidence="2 3">
    <name type="scientific">Meloidogyne enterolobii</name>
    <name type="common">Root-knot nematode worm</name>
    <name type="synonym">Meloidogyne mayaguensis</name>
    <dbReference type="NCBI Taxonomy" id="390850"/>
    <lineage>
        <taxon>Eukaryota</taxon>
        <taxon>Metazoa</taxon>
        <taxon>Ecdysozoa</taxon>
        <taxon>Nematoda</taxon>
        <taxon>Chromadorea</taxon>
        <taxon>Rhabditida</taxon>
        <taxon>Tylenchina</taxon>
        <taxon>Tylenchomorpha</taxon>
        <taxon>Tylenchoidea</taxon>
        <taxon>Meloidogynidae</taxon>
        <taxon>Meloidogyninae</taxon>
        <taxon>Meloidogyne</taxon>
    </lineage>
</organism>
<evidence type="ECO:0000256" key="1">
    <source>
        <dbReference type="SAM" id="Coils"/>
    </source>
</evidence>
<dbReference type="Gene3D" id="2.60.120.920">
    <property type="match status" value="1"/>
</dbReference>
<sequence>MNDTSSTSSDDSSDIFSHLNPTEAEQILFLKSNVLEEKLKIANLEIVKLQENEGKFKEEIDKIKNENKLISELYNSRKEELNNINKKFDNLALNMEQFTFKRVSFIFQQNKWKNVDTDWNPCCTNKCINTKRRTGKCANKNGFIELINDLDIKYNNCVKGEGVNKKAFVYSPNRFIKPHNYFTFSLFYFEVKCQMENNFDEIEMQIGVNVNNIFIRLQANESKIYYGFQSKEGKEFKIDSFIFENNDILGCGLVYPIVGGLVEKLPYLFFTQNGKQIGKAVLLEENNEVYEPFISLKCCSVETNFGNDLKDKPFSYDVSKHFLLEEFY</sequence>
<dbReference type="EMBL" id="CAJEWN010001462">
    <property type="protein sequence ID" value="CAD2197670.1"/>
    <property type="molecule type" value="Genomic_DNA"/>
</dbReference>
<proteinExistence type="predicted"/>
<comment type="caution">
    <text evidence="2">The sequence shown here is derived from an EMBL/GenBank/DDBJ whole genome shotgun (WGS) entry which is preliminary data.</text>
</comment>
<reference evidence="2 3" key="1">
    <citation type="submission" date="2020-08" db="EMBL/GenBank/DDBJ databases">
        <authorList>
            <person name="Koutsovoulos G."/>
            <person name="Danchin GJ E."/>
        </authorList>
    </citation>
    <scope>NUCLEOTIDE SEQUENCE [LARGE SCALE GENOMIC DNA]</scope>
</reference>